<comment type="caution">
    <text evidence="3">The sequence shown here is derived from an EMBL/GenBank/DDBJ whole genome shotgun (WGS) entry which is preliminary data.</text>
</comment>
<dbReference type="OrthoDB" id="1091348at2"/>
<dbReference type="EMBL" id="BKAU01000001">
    <property type="protein sequence ID" value="GEP94174.1"/>
    <property type="molecule type" value="Genomic_DNA"/>
</dbReference>
<sequence>MGTDMNDIDYELIERYLSGDMSAEARAAFETRMLVEPALKDAVQHYAEVQDSLRQSLKDDPQREQLKQTLESNRHVFREAKRIPLRRYYITAASIAAVIAVVLFWSPWQQDVYQQFGVQEMVSPAERGNASDSLLQSASAHFNHHRYEQAIDDLNKVIEHHPEDAFAIYYRGLAYLENKQSDYARADLEMIYNGESVFKYEAAFYIALSYFREDKKDQCRNWLEKIPAEAGDTHERAQRLAKEL</sequence>
<evidence type="ECO:0000313" key="4">
    <source>
        <dbReference type="Proteomes" id="UP000321436"/>
    </source>
</evidence>
<dbReference type="Gene3D" id="1.25.40.10">
    <property type="entry name" value="Tetratricopeptide repeat domain"/>
    <property type="match status" value="1"/>
</dbReference>
<name>A0A512REW1_9BACT</name>
<feature type="transmembrane region" description="Helical" evidence="2">
    <location>
        <begin position="88"/>
        <end position="108"/>
    </location>
</feature>
<keyword evidence="1" id="KW-0802">TPR repeat</keyword>
<dbReference type="SUPFAM" id="SSF48452">
    <property type="entry name" value="TPR-like"/>
    <property type="match status" value="1"/>
</dbReference>
<accession>A0A512REW1</accession>
<dbReference type="Pfam" id="PF13174">
    <property type="entry name" value="TPR_6"/>
    <property type="match status" value="1"/>
</dbReference>
<keyword evidence="4" id="KW-1185">Reference proteome</keyword>
<evidence type="ECO:0000256" key="2">
    <source>
        <dbReference type="SAM" id="Phobius"/>
    </source>
</evidence>
<organism evidence="3 4">
    <name type="scientific">Chitinophaga cymbidii</name>
    <dbReference type="NCBI Taxonomy" id="1096750"/>
    <lineage>
        <taxon>Bacteria</taxon>
        <taxon>Pseudomonadati</taxon>
        <taxon>Bacteroidota</taxon>
        <taxon>Chitinophagia</taxon>
        <taxon>Chitinophagales</taxon>
        <taxon>Chitinophagaceae</taxon>
        <taxon>Chitinophaga</taxon>
    </lineage>
</organism>
<dbReference type="InterPro" id="IPR011990">
    <property type="entry name" value="TPR-like_helical_dom_sf"/>
</dbReference>
<evidence type="ECO:0000313" key="3">
    <source>
        <dbReference type="EMBL" id="GEP94174.1"/>
    </source>
</evidence>
<reference evidence="3 4" key="1">
    <citation type="submission" date="2019-07" db="EMBL/GenBank/DDBJ databases">
        <title>Whole genome shotgun sequence of Chitinophaga cymbidii NBRC 109752.</title>
        <authorList>
            <person name="Hosoyama A."/>
            <person name="Uohara A."/>
            <person name="Ohji S."/>
            <person name="Ichikawa N."/>
        </authorList>
    </citation>
    <scope>NUCLEOTIDE SEQUENCE [LARGE SCALE GENOMIC DNA]</scope>
    <source>
        <strain evidence="3 4">NBRC 109752</strain>
    </source>
</reference>
<gene>
    <name evidence="3" type="ORF">CCY01nite_04340</name>
</gene>
<protein>
    <submittedName>
        <fullName evidence="3">Uncharacterized protein</fullName>
    </submittedName>
</protein>
<dbReference type="AlphaFoldDB" id="A0A512REW1"/>
<dbReference type="PROSITE" id="PS50005">
    <property type="entry name" value="TPR"/>
    <property type="match status" value="1"/>
</dbReference>
<proteinExistence type="predicted"/>
<dbReference type="Proteomes" id="UP000321436">
    <property type="component" value="Unassembled WGS sequence"/>
</dbReference>
<feature type="repeat" description="TPR" evidence="1">
    <location>
        <begin position="131"/>
        <end position="164"/>
    </location>
</feature>
<keyword evidence="2" id="KW-0812">Transmembrane</keyword>
<keyword evidence="2" id="KW-1133">Transmembrane helix</keyword>
<evidence type="ECO:0000256" key="1">
    <source>
        <dbReference type="PROSITE-ProRule" id="PRU00339"/>
    </source>
</evidence>
<keyword evidence="2" id="KW-0472">Membrane</keyword>
<dbReference type="InterPro" id="IPR019734">
    <property type="entry name" value="TPR_rpt"/>
</dbReference>